<evidence type="ECO:0000313" key="3">
    <source>
        <dbReference type="Proteomes" id="UP000094056"/>
    </source>
</evidence>
<feature type="domain" description="N-acetyltransferase" evidence="1">
    <location>
        <begin position="10"/>
        <end position="174"/>
    </location>
</feature>
<keyword evidence="2" id="KW-0808">Transferase</keyword>
<keyword evidence="2" id="KW-0012">Acyltransferase</keyword>
<organism evidence="2 3">
    <name type="scientific">Candidatus Scalindua rubra</name>
    <dbReference type="NCBI Taxonomy" id="1872076"/>
    <lineage>
        <taxon>Bacteria</taxon>
        <taxon>Pseudomonadati</taxon>
        <taxon>Planctomycetota</taxon>
        <taxon>Candidatus Brocadiia</taxon>
        <taxon>Candidatus Brocadiales</taxon>
        <taxon>Candidatus Scalinduaceae</taxon>
        <taxon>Candidatus Scalindua</taxon>
    </lineage>
</organism>
<dbReference type="InterPro" id="IPR016181">
    <property type="entry name" value="Acyl_CoA_acyltransferase"/>
</dbReference>
<dbReference type="PANTHER" id="PTHR43415:SF3">
    <property type="entry name" value="GNAT-FAMILY ACETYLTRANSFERASE"/>
    <property type="match status" value="1"/>
</dbReference>
<dbReference type="Pfam" id="PF13302">
    <property type="entry name" value="Acetyltransf_3"/>
    <property type="match status" value="1"/>
</dbReference>
<dbReference type="PROSITE" id="PS51186">
    <property type="entry name" value="GNAT"/>
    <property type="match status" value="1"/>
</dbReference>
<dbReference type="AlphaFoldDB" id="A0A1E3XDR8"/>
<evidence type="ECO:0000313" key="2">
    <source>
        <dbReference type="EMBL" id="ODS33749.1"/>
    </source>
</evidence>
<protein>
    <submittedName>
        <fullName evidence="2">Putative ribosomal N-acetyltransferase YdaF</fullName>
        <ecNumber evidence="2">2.3.1.-</ecNumber>
    </submittedName>
</protein>
<comment type="caution">
    <text evidence="2">The sequence shown here is derived from an EMBL/GenBank/DDBJ whole genome shotgun (WGS) entry which is preliminary data.</text>
</comment>
<dbReference type="Proteomes" id="UP000094056">
    <property type="component" value="Unassembled WGS sequence"/>
</dbReference>
<gene>
    <name evidence="2" type="primary">ydaF</name>
    <name evidence="2" type="ORF">SCARUB_01106</name>
</gene>
<dbReference type="SUPFAM" id="SSF55729">
    <property type="entry name" value="Acyl-CoA N-acyltransferases (Nat)"/>
    <property type="match status" value="1"/>
</dbReference>
<evidence type="ECO:0000259" key="1">
    <source>
        <dbReference type="PROSITE" id="PS51186"/>
    </source>
</evidence>
<reference evidence="2 3" key="1">
    <citation type="submission" date="2016-07" db="EMBL/GenBank/DDBJ databases">
        <title>Draft genome of Scalindua rubra, obtained from a brine-seawater interface in the Red Sea, sheds light on salt adaptation in anammox bacteria.</title>
        <authorList>
            <person name="Speth D.R."/>
            <person name="Lagkouvardos I."/>
            <person name="Wang Y."/>
            <person name="Qian P.-Y."/>
            <person name="Dutilh B.E."/>
            <person name="Jetten M.S."/>
        </authorList>
    </citation>
    <scope>NUCLEOTIDE SEQUENCE [LARGE SCALE GENOMIC DNA]</scope>
    <source>
        <strain evidence="2">BSI-1</strain>
    </source>
</reference>
<dbReference type="GO" id="GO:0016747">
    <property type="term" value="F:acyltransferase activity, transferring groups other than amino-acyl groups"/>
    <property type="evidence" value="ECO:0007669"/>
    <property type="project" value="InterPro"/>
</dbReference>
<dbReference type="EC" id="2.3.1.-" evidence="2"/>
<dbReference type="EMBL" id="MAYW01000020">
    <property type="protein sequence ID" value="ODS33749.1"/>
    <property type="molecule type" value="Genomic_DNA"/>
</dbReference>
<accession>A0A1E3XDR8</accession>
<dbReference type="PANTHER" id="PTHR43415">
    <property type="entry name" value="SPERMIDINE N(1)-ACETYLTRANSFERASE"/>
    <property type="match status" value="1"/>
</dbReference>
<dbReference type="InterPro" id="IPR000182">
    <property type="entry name" value="GNAT_dom"/>
</dbReference>
<name>A0A1E3XDR8_9BACT</name>
<proteinExistence type="predicted"/>
<dbReference type="Gene3D" id="3.40.630.30">
    <property type="match status" value="1"/>
</dbReference>
<sequence>MSNFIEGKRVYLRPFEEEDIITWFDWFNDPEVTLYMNKGVFPNTKQLQEEYFKKLLTSKNDVQLAIVLKENDTLIGAVGIHKIDWIHRNSGISIMIGDKTLWGKGLAEETIAFIVRHAFTKMNLHKVTAGMMAENYGSRKCFEDNGFVLEGMQKEQFFYKDRYVDVYLLGLTRKKWEEDNRRRQKY</sequence>